<dbReference type="OrthoDB" id="1098070at2"/>
<accession>A0A4U1C3D0</accession>
<gene>
    <name evidence="1" type="ORF">FA046_10085</name>
</gene>
<organism evidence="1 2">
    <name type="scientific">Pedobacter cryophilus</name>
    <dbReference type="NCBI Taxonomy" id="2571271"/>
    <lineage>
        <taxon>Bacteria</taxon>
        <taxon>Pseudomonadati</taxon>
        <taxon>Bacteroidota</taxon>
        <taxon>Sphingobacteriia</taxon>
        <taxon>Sphingobacteriales</taxon>
        <taxon>Sphingobacteriaceae</taxon>
        <taxon>Pedobacter</taxon>
    </lineage>
</organism>
<comment type="caution">
    <text evidence="1">The sequence shown here is derived from an EMBL/GenBank/DDBJ whole genome shotgun (WGS) entry which is preliminary data.</text>
</comment>
<dbReference type="RefSeq" id="WP_136826279.1">
    <property type="nucleotide sequence ID" value="NZ_SWBP01000003.1"/>
</dbReference>
<dbReference type="Proteomes" id="UP000308181">
    <property type="component" value="Unassembled WGS sequence"/>
</dbReference>
<evidence type="ECO:0000313" key="2">
    <source>
        <dbReference type="Proteomes" id="UP000308181"/>
    </source>
</evidence>
<protein>
    <submittedName>
        <fullName evidence="1">Type II toxin-antitoxin system RelE/ParE family toxin</fullName>
    </submittedName>
</protein>
<name>A0A4U1C3D0_9SPHI</name>
<dbReference type="EMBL" id="SWBP01000003">
    <property type="protein sequence ID" value="TKB97704.1"/>
    <property type="molecule type" value="Genomic_DNA"/>
</dbReference>
<sequence>MKVKSIIWTQRALSEYDLLVEYLFDEWGEKITIEISQSIDKYLIRIENSPKQFPIINREKIIRKCVISKQTSLFFMVLENRIVILSLFDNRQNPKNLNL</sequence>
<evidence type="ECO:0000313" key="1">
    <source>
        <dbReference type="EMBL" id="TKB97704.1"/>
    </source>
</evidence>
<proteinExistence type="predicted"/>
<dbReference type="Gene3D" id="3.30.2310.20">
    <property type="entry name" value="RelE-like"/>
    <property type="match status" value="1"/>
</dbReference>
<dbReference type="AlphaFoldDB" id="A0A4U1C3D0"/>
<dbReference type="InterPro" id="IPR035093">
    <property type="entry name" value="RelE/ParE_toxin_dom_sf"/>
</dbReference>
<keyword evidence="2" id="KW-1185">Reference proteome</keyword>
<reference evidence="1 2" key="1">
    <citation type="submission" date="2019-04" db="EMBL/GenBank/DDBJ databases">
        <title>Pedobacter sp. AR-3-17 sp. nov., isolated from Arctic soil.</title>
        <authorList>
            <person name="Dahal R.H."/>
            <person name="Kim D.-U."/>
        </authorList>
    </citation>
    <scope>NUCLEOTIDE SEQUENCE [LARGE SCALE GENOMIC DNA]</scope>
    <source>
        <strain evidence="1 2">AR-3-17</strain>
    </source>
</reference>